<feature type="compositionally biased region" description="Basic and acidic residues" evidence="1">
    <location>
        <begin position="1282"/>
        <end position="1298"/>
    </location>
</feature>
<reference evidence="2" key="2">
    <citation type="journal article" date="2021" name="Genome Biol. Evol.">
        <title>Developing a high-quality reference genome for a parasitic bivalve with doubly uniparental inheritance (Bivalvia: Unionida).</title>
        <authorList>
            <person name="Smith C.H."/>
        </authorList>
    </citation>
    <scope>NUCLEOTIDE SEQUENCE</scope>
    <source>
        <strain evidence="2">CHS0354</strain>
        <tissue evidence="2">Mantle</tissue>
    </source>
</reference>
<keyword evidence="3" id="KW-1185">Reference proteome</keyword>
<feature type="region of interest" description="Disordered" evidence="1">
    <location>
        <begin position="479"/>
        <end position="506"/>
    </location>
</feature>
<reference evidence="2" key="1">
    <citation type="journal article" date="2021" name="Genome Biol. Evol.">
        <title>A High-Quality Reference Genome for a Parasitic Bivalve with Doubly Uniparental Inheritance (Bivalvia: Unionida).</title>
        <authorList>
            <person name="Smith C.H."/>
        </authorList>
    </citation>
    <scope>NUCLEOTIDE SEQUENCE</scope>
    <source>
        <strain evidence="2">CHS0354</strain>
    </source>
</reference>
<reference evidence="2" key="3">
    <citation type="submission" date="2023-05" db="EMBL/GenBank/DDBJ databases">
        <authorList>
            <person name="Smith C.H."/>
        </authorList>
    </citation>
    <scope>NUCLEOTIDE SEQUENCE</scope>
    <source>
        <strain evidence="2">CHS0354</strain>
        <tissue evidence="2">Mantle</tissue>
    </source>
</reference>
<name>A0AAE0VS13_9BIVA</name>
<feature type="compositionally biased region" description="Basic and acidic residues" evidence="1">
    <location>
        <begin position="861"/>
        <end position="871"/>
    </location>
</feature>
<feature type="compositionally biased region" description="Polar residues" evidence="1">
    <location>
        <begin position="479"/>
        <end position="491"/>
    </location>
</feature>
<feature type="region of interest" description="Disordered" evidence="1">
    <location>
        <begin position="820"/>
        <end position="839"/>
    </location>
</feature>
<feature type="region of interest" description="Disordered" evidence="1">
    <location>
        <begin position="79"/>
        <end position="101"/>
    </location>
</feature>
<feature type="region of interest" description="Disordered" evidence="1">
    <location>
        <begin position="1147"/>
        <end position="1195"/>
    </location>
</feature>
<feature type="compositionally biased region" description="Low complexity" evidence="1">
    <location>
        <begin position="1260"/>
        <end position="1274"/>
    </location>
</feature>
<feature type="compositionally biased region" description="Polar residues" evidence="1">
    <location>
        <begin position="88"/>
        <end position="101"/>
    </location>
</feature>
<accession>A0AAE0VS13</accession>
<protein>
    <submittedName>
        <fullName evidence="2">Uncharacterized protein</fullName>
    </submittedName>
</protein>
<comment type="caution">
    <text evidence="2">The sequence shown here is derived from an EMBL/GenBank/DDBJ whole genome shotgun (WGS) entry which is preliminary data.</text>
</comment>
<proteinExistence type="predicted"/>
<organism evidence="2 3">
    <name type="scientific">Potamilus streckersoni</name>
    <dbReference type="NCBI Taxonomy" id="2493646"/>
    <lineage>
        <taxon>Eukaryota</taxon>
        <taxon>Metazoa</taxon>
        <taxon>Spiralia</taxon>
        <taxon>Lophotrochozoa</taxon>
        <taxon>Mollusca</taxon>
        <taxon>Bivalvia</taxon>
        <taxon>Autobranchia</taxon>
        <taxon>Heteroconchia</taxon>
        <taxon>Palaeoheterodonta</taxon>
        <taxon>Unionida</taxon>
        <taxon>Unionoidea</taxon>
        <taxon>Unionidae</taxon>
        <taxon>Ambleminae</taxon>
        <taxon>Lampsilini</taxon>
        <taxon>Potamilus</taxon>
    </lineage>
</organism>
<sequence>MGQRVGTPRPYSGQMHKRVYSRSVGDLTANPPFTESHTRLNSEFCMNLYKRYPRIFQKQLARSVGRKVFNPSTRATFKEEEGFDDKQSISSARSGKSEQPLTNWDCEVGEYFRHKLASHESLTSPALSEYSQTSGLSIKHRLQQNSEKLRQLLNERPLLPREKALSDLGLQKGEHNDSHNRHLSSLKDEKSRSCSNDRRIRQKRYQPNQKDFDNLRTNLEITALKNNLKTSNWLPNQSSNQHSELYSYHDVEDSQMSDTDFEAGMQRENLRMLLVNPDSPPDSAIDVDTPSVRSLVSTDRTYSNSALDGEQESSVFQVYCDIPKHLYENIEDMCKVENGNHSDSSYTYTDCEQNGDQNLERLGEYHVTDNQEKTEEERLLNVSEYNSIPLIVPEKDDTGASHIVHLGSSPDFSYEMQKLVSDFEKSFNHLNILSPVIETESLDYETNVPVVVELDRLENQSADQDSLTGQESLTDQENFAGQDTNNESNAVIDSDKSNSTHSSSDSTLILVESDSDIYDDVAVIRNPNTTNEKAKLDSKATATEAQNIGTMPGFDPEEFANDLQISPDVNSKLEMVAETQFEVYENLQNTRYEDDSILDEVNMLQFSQELSADVLTKGGHSRTRIHFEDDTDDTNPELGIPEVLADEKEIAERYRRRRSPSPYCICNRHNTARLCPQTTSLLSTRGFDIEGGDDSISFNCVSLPNSTGKKEDKSSAHETLKKSLQKAVDQSHGRDFKTDVTGNIDVHPDLISLIKIKQKLSRSYSDDSTFFQRDSPDSQRQMTLSTLSGSLFSESSFSTIELSKEKERMENSNVKYMENESRHLKADKGSEVSKSIHETDKATDEGFDKKLQTEISWHTKTDSYSETEGHGYSKPPLDHSVVPNIKGKKGRYIPAITSPRHAKNKIKFKNLFKSKKGSYNPSWMINSCNSDEGFETVTSNDTQNSTEGFDCSETSQSMKLTRSLAGAQSTESLDAVDPTYEMITSDHSKMEKTVTASSSTVNHNSQIYKTPEQSITSLPKEVTPNESKKIVQMEVTSDEVWTENFNPYEAIENAEKLTDGAESSSFSAKLDMVDKKRKTTALRPIVDEVNDQELNIEQIPVDVKVHTRLPSQQEEEEEEDFNKYFPDFIMDEDASKTNGSAIYAQIDHQNKTRTTSKSDDVSPPTSSRGIDRRGGNSNNINTDEFGPPLPDRNYYTSNLEKSQELSGSKLSLKKKISGLKNAAKIKLLSLRKSASMDKGIDAAGTEKSPGAHKLPPKSPPSSTKKTPSSKTFKSIFGSKKKKADDSSDGEHKEVERHASVPVENPLPLQKRQQWSSCQDLDSIQSSSEFQSLGKLLQLNPDGSQLIQLIRPSNEQLGFFIAKGNAKFNNGNYVRGNKFNNN</sequence>
<feature type="region of interest" description="Disordered" evidence="1">
    <location>
        <begin position="861"/>
        <end position="880"/>
    </location>
</feature>
<evidence type="ECO:0000313" key="2">
    <source>
        <dbReference type="EMBL" id="KAK3588508.1"/>
    </source>
</evidence>
<gene>
    <name evidence="2" type="ORF">CHS0354_022982</name>
</gene>
<dbReference type="EMBL" id="JAEAOA010001391">
    <property type="protein sequence ID" value="KAK3588508.1"/>
    <property type="molecule type" value="Genomic_DNA"/>
</dbReference>
<evidence type="ECO:0000313" key="3">
    <source>
        <dbReference type="Proteomes" id="UP001195483"/>
    </source>
</evidence>
<feature type="region of interest" description="Disordered" evidence="1">
    <location>
        <begin position="1240"/>
        <end position="1306"/>
    </location>
</feature>
<evidence type="ECO:0000256" key="1">
    <source>
        <dbReference type="SAM" id="MobiDB-lite"/>
    </source>
</evidence>
<feature type="region of interest" description="Disordered" evidence="1">
    <location>
        <begin position="169"/>
        <end position="210"/>
    </location>
</feature>
<dbReference type="Proteomes" id="UP001195483">
    <property type="component" value="Unassembled WGS sequence"/>
</dbReference>
<feature type="compositionally biased region" description="Basic and acidic residues" evidence="1">
    <location>
        <begin position="172"/>
        <end position="199"/>
    </location>
</feature>